<accession>A0ABZ1C619</accession>
<proteinExistence type="predicted"/>
<dbReference type="Proteomes" id="UP000738431">
    <property type="component" value="Chromosome"/>
</dbReference>
<evidence type="ECO:0000313" key="5">
    <source>
        <dbReference type="EMBL" id="WRQ86823.1"/>
    </source>
</evidence>
<dbReference type="RefSeq" id="WP_221030658.1">
    <property type="nucleotide sequence ID" value="NZ_CP139781.1"/>
</dbReference>
<feature type="region of interest" description="Disordered" evidence="2">
    <location>
        <begin position="136"/>
        <end position="158"/>
    </location>
</feature>
<dbReference type="Pfam" id="PF13517">
    <property type="entry name" value="FG-GAP_3"/>
    <property type="match status" value="4"/>
</dbReference>
<dbReference type="InterPro" id="IPR028994">
    <property type="entry name" value="Integrin_alpha_N"/>
</dbReference>
<dbReference type="PANTHER" id="PTHR16026">
    <property type="entry name" value="CARTILAGE ACIDIC PROTEIN 1"/>
    <property type="match status" value="1"/>
</dbReference>
<name>A0ABZ1C619_9BACT</name>
<feature type="chain" id="PRO_5046960240" evidence="3">
    <location>
        <begin position="34"/>
        <end position="1209"/>
    </location>
</feature>
<reference evidence="5 6" key="2">
    <citation type="submission" date="2023-12" db="EMBL/GenBank/DDBJ databases">
        <title>Description of an unclassified Opitutus bacterium of Verrucomicrobiota.</title>
        <authorList>
            <person name="Zhang D.-F."/>
        </authorList>
    </citation>
    <scope>NUCLEOTIDE SEQUENCE [LARGE SCALE GENOMIC DNA]</scope>
    <source>
        <strain evidence="5 6">WL0086</strain>
    </source>
</reference>
<reference evidence="5 6" key="1">
    <citation type="submission" date="2021-08" db="EMBL/GenBank/DDBJ databases">
        <authorList>
            <person name="Zhang D."/>
            <person name="Zhang A."/>
            <person name="Wang L."/>
        </authorList>
    </citation>
    <scope>NUCLEOTIDE SEQUENCE [LARGE SCALE GENOMIC DNA]</scope>
    <source>
        <strain evidence="5 6">WL0086</strain>
    </source>
</reference>
<keyword evidence="6" id="KW-1185">Reference proteome</keyword>
<organism evidence="5 6">
    <name type="scientific">Actomonas aquatica</name>
    <dbReference type="NCBI Taxonomy" id="2866162"/>
    <lineage>
        <taxon>Bacteria</taxon>
        <taxon>Pseudomonadati</taxon>
        <taxon>Verrucomicrobiota</taxon>
        <taxon>Opitutia</taxon>
        <taxon>Opitutales</taxon>
        <taxon>Opitutaceae</taxon>
        <taxon>Actomonas</taxon>
    </lineage>
</organism>
<evidence type="ECO:0000256" key="2">
    <source>
        <dbReference type="SAM" id="MobiDB-lite"/>
    </source>
</evidence>
<keyword evidence="1 3" id="KW-0732">Signal</keyword>
<dbReference type="EMBL" id="CP139781">
    <property type="protein sequence ID" value="WRQ86823.1"/>
    <property type="molecule type" value="Genomic_DNA"/>
</dbReference>
<dbReference type="Pfam" id="PF07593">
    <property type="entry name" value="UnbV_ASPIC"/>
    <property type="match status" value="2"/>
</dbReference>
<dbReference type="Pfam" id="PF01839">
    <property type="entry name" value="FG-GAP"/>
    <property type="match status" value="1"/>
</dbReference>
<feature type="region of interest" description="Disordered" evidence="2">
    <location>
        <begin position="354"/>
        <end position="379"/>
    </location>
</feature>
<feature type="domain" description="ASPIC/UnbV" evidence="4">
    <location>
        <begin position="547"/>
        <end position="613"/>
    </location>
</feature>
<evidence type="ECO:0000259" key="4">
    <source>
        <dbReference type="Pfam" id="PF07593"/>
    </source>
</evidence>
<feature type="region of interest" description="Disordered" evidence="2">
    <location>
        <begin position="1190"/>
        <end position="1209"/>
    </location>
</feature>
<evidence type="ECO:0000256" key="1">
    <source>
        <dbReference type="ARBA" id="ARBA00022729"/>
    </source>
</evidence>
<sequence>MPTVATPAFSTVRFRFCLCAAAVLSTVALPAWLAGQTSAPESTPFAPRSERSGSTLFTSLPAAQTGVLTENNYADPRMWGDRYQEFALGGMGTGIAIGDYDGDGRPDIFTVSKTETCHLFRNLGDWRFEDVTDSAGITAGSAPKPGTGYRGGDGPDGRDPGISAWKQGATFADIDNDGDLDLYVCRWGVPNWLFINQGDGTFTEEAAARGLAVVDASGVGAFADYDRDGFLDVYVQTNMLNANESHAGQRDFLFRNRGVGTFEDVTEAAGISGQNLAHSSSWWDYNQDGWPDLYVANDFAPADFLYRNNGDGTFTDVIHDVLPTMPYSSMGADQGDVNNDGLIDFLVADMATTSHEKDQRGMASSRELSREDSDSFTQSPQRLRNCLYLNTDMPHFQEAGALAGLGATDWTWSIRWEDLDNDGFADLHVTNGMNREYQNADLRQRIILAENPNVRLRTMRESDMLREANFAFRNHGDLVFEEVGAQWGLNKVGVSFGAAMGDLDGDGDLDIVHANYGETVEVLRNDTPATQHAIQFALQGTQSNRHGVGARVEIETTAGPQVRELVLVRGYLSNSEPILHFGLGDVDTVQSIKVRWPSGVVQRFTDLAAGRRYVLTEPAAATPPAPEEPAPGYFADVTEASGLAFTSREGAFRENTRQPLAPTRFDRLGPALAVGDLNGDGRDDLILGGTTESPARIIAATGGGKFVSGSIGQLTAHATLNDGPLLLLDVDGDNDLDLLLTRTTDSLPAGHDAFQPLLFLNAGNGGLSPAPVGALPELALSVGAVAAADFDRDGRLDVFLGGRVTPGEYPTPPGSALLHNEGGRFSVVAEALESVGMVTSALWSDIDDDGWLDLLVATEWGGVRAFRNEAGRSFSDQSTAWGFAAAGSGWWTSLASADFNGDGKMDYVAGNAGLNTPYHASPDAPAVLFHGDFRGRGRGVKRLLEAHYEDGRLLPRRTSKVLGGVIPTVRRKFRSNDDYAAATLAEIVGEDKLAAADRYAATELRSGVFLSQPNGSFAFQPLPRIAQIAPLQGVVTGDFDGDGLADIVAMQNSFAPMPFTGRYDGGVGQFLRGDGAGGFVAVPSAESRINLKGDAKALVRLDFDGDGVPDLFGTRNNGETVALHTQVEGGLEVRLPSAAAAGARVSLIAPDGHRQVEELHVGAGYFSQSAPSAFFTHVPAGARLEVRWPDGTTTEHAVPSGESRISLSR</sequence>
<feature type="domain" description="ASPIC/UnbV" evidence="4">
    <location>
        <begin position="1140"/>
        <end position="1196"/>
    </location>
</feature>
<protein>
    <submittedName>
        <fullName evidence="5">FG-GAP-like repeat-containing protein</fullName>
    </submittedName>
</protein>
<evidence type="ECO:0000256" key="3">
    <source>
        <dbReference type="SAM" id="SignalP"/>
    </source>
</evidence>
<dbReference type="Gene3D" id="2.40.128.340">
    <property type="match status" value="1"/>
</dbReference>
<dbReference type="InterPro" id="IPR011519">
    <property type="entry name" value="UnbV_ASPIC"/>
</dbReference>
<dbReference type="InterPro" id="IPR027039">
    <property type="entry name" value="Crtac1"/>
</dbReference>
<dbReference type="PANTHER" id="PTHR16026:SF0">
    <property type="entry name" value="CARTILAGE ACIDIC PROTEIN 1"/>
    <property type="match status" value="1"/>
</dbReference>
<gene>
    <name evidence="5" type="ORF">K1X11_018585</name>
</gene>
<feature type="signal peptide" evidence="3">
    <location>
        <begin position="1"/>
        <end position="33"/>
    </location>
</feature>
<dbReference type="InterPro" id="IPR013517">
    <property type="entry name" value="FG-GAP"/>
</dbReference>
<dbReference type="Gene3D" id="2.130.10.130">
    <property type="entry name" value="Integrin alpha, N-terminal"/>
    <property type="match status" value="4"/>
</dbReference>
<dbReference type="SUPFAM" id="SSF69318">
    <property type="entry name" value="Integrin alpha N-terminal domain"/>
    <property type="match status" value="2"/>
</dbReference>
<evidence type="ECO:0000313" key="6">
    <source>
        <dbReference type="Proteomes" id="UP000738431"/>
    </source>
</evidence>